<proteinExistence type="inferred from homology"/>
<comment type="subcellular location">
    <subcellularLocation>
        <location evidence="1">Nucleus speckle</location>
    </subcellularLocation>
</comment>
<comment type="similarity">
    <text evidence="2">Belongs to the 'GDSL' lipolytic enzyme family.</text>
</comment>
<dbReference type="Proteomes" id="UP000290289">
    <property type="component" value="Chromosome 15"/>
</dbReference>
<evidence type="ECO:0000256" key="10">
    <source>
        <dbReference type="PROSITE-ProRule" id="PRU00221"/>
    </source>
</evidence>
<dbReference type="GO" id="GO:0016607">
    <property type="term" value="C:nuclear speck"/>
    <property type="evidence" value="ECO:0007669"/>
    <property type="project" value="UniProtKB-SubCell"/>
</dbReference>
<organism evidence="12 13">
    <name type="scientific">Malus domestica</name>
    <name type="common">Apple</name>
    <name type="synonym">Pyrus malus</name>
    <dbReference type="NCBI Taxonomy" id="3750"/>
    <lineage>
        <taxon>Eukaryota</taxon>
        <taxon>Viridiplantae</taxon>
        <taxon>Streptophyta</taxon>
        <taxon>Embryophyta</taxon>
        <taxon>Tracheophyta</taxon>
        <taxon>Spermatophyta</taxon>
        <taxon>Magnoliopsida</taxon>
        <taxon>eudicotyledons</taxon>
        <taxon>Gunneridae</taxon>
        <taxon>Pentapetalae</taxon>
        <taxon>rosids</taxon>
        <taxon>fabids</taxon>
        <taxon>Rosales</taxon>
        <taxon>Rosaceae</taxon>
        <taxon>Amygdaloideae</taxon>
        <taxon>Maleae</taxon>
        <taxon>Malus</taxon>
    </lineage>
</organism>
<evidence type="ECO:0000256" key="4">
    <source>
        <dbReference type="ARBA" id="ARBA00022664"/>
    </source>
</evidence>
<dbReference type="Pfam" id="PF17814">
    <property type="entry name" value="LisH_TPL"/>
    <property type="match status" value="1"/>
</dbReference>
<accession>A0A498HXY3</accession>
<evidence type="ECO:0000256" key="6">
    <source>
        <dbReference type="ARBA" id="ARBA00023187"/>
    </source>
</evidence>
<dbReference type="PROSITE" id="PS50294">
    <property type="entry name" value="WD_REPEATS_REGION"/>
    <property type="match status" value="3"/>
</dbReference>
<reference evidence="12 13" key="1">
    <citation type="submission" date="2018-10" db="EMBL/GenBank/DDBJ databases">
        <title>A high-quality apple genome assembly.</title>
        <authorList>
            <person name="Hu J."/>
        </authorList>
    </citation>
    <scope>NUCLEOTIDE SEQUENCE [LARGE SCALE GENOMIC DNA]</scope>
    <source>
        <strain evidence="13">cv. HFTH1</strain>
        <tissue evidence="12">Young leaf</tissue>
    </source>
</reference>
<dbReference type="Pfam" id="PF00657">
    <property type="entry name" value="Lipase_GDSL"/>
    <property type="match status" value="1"/>
</dbReference>
<dbReference type="InterPro" id="IPR036322">
    <property type="entry name" value="WD40_repeat_dom_sf"/>
</dbReference>
<dbReference type="InterPro" id="IPR001680">
    <property type="entry name" value="WD40_rpt"/>
</dbReference>
<gene>
    <name evidence="12" type="ORF">DVH24_016585</name>
</gene>
<dbReference type="CDD" id="cd01837">
    <property type="entry name" value="SGNH_plant_lipase_like"/>
    <property type="match status" value="1"/>
</dbReference>
<evidence type="ECO:0000256" key="8">
    <source>
        <dbReference type="ARBA" id="ARBA00025801"/>
    </source>
</evidence>
<dbReference type="Gene3D" id="3.40.50.1110">
    <property type="entry name" value="SGNH hydrolase"/>
    <property type="match status" value="1"/>
</dbReference>
<dbReference type="SMART" id="SM00668">
    <property type="entry name" value="CTLH"/>
    <property type="match status" value="1"/>
</dbReference>
<dbReference type="PRINTS" id="PR00320">
    <property type="entry name" value="GPROTEINBRPT"/>
</dbReference>
<feature type="repeat" description="WD" evidence="10">
    <location>
        <begin position="401"/>
        <end position="442"/>
    </location>
</feature>
<evidence type="ECO:0000256" key="9">
    <source>
        <dbReference type="ARBA" id="ARBA00026184"/>
    </source>
</evidence>
<evidence type="ECO:0000256" key="7">
    <source>
        <dbReference type="ARBA" id="ARBA00023242"/>
    </source>
</evidence>
<dbReference type="PROSITE" id="PS00678">
    <property type="entry name" value="WD_REPEATS_1"/>
    <property type="match status" value="1"/>
</dbReference>
<evidence type="ECO:0000256" key="2">
    <source>
        <dbReference type="ARBA" id="ARBA00008668"/>
    </source>
</evidence>
<evidence type="ECO:0000256" key="3">
    <source>
        <dbReference type="ARBA" id="ARBA00022574"/>
    </source>
</evidence>
<keyword evidence="3 10" id="KW-0853">WD repeat</keyword>
<dbReference type="PROSITE" id="PS50896">
    <property type="entry name" value="LISH"/>
    <property type="match status" value="1"/>
</dbReference>
<evidence type="ECO:0000256" key="5">
    <source>
        <dbReference type="ARBA" id="ARBA00022737"/>
    </source>
</evidence>
<comment type="caution">
    <text evidence="12">The sequence shown here is derived from an EMBL/GenBank/DDBJ whole genome shotgun (WGS) entry which is preliminary data.</text>
</comment>
<protein>
    <recommendedName>
        <fullName evidence="9">WD40 repeat-containing protein SMU1</fullName>
    </recommendedName>
</protein>
<feature type="domain" description="CTLH" evidence="11">
    <location>
        <begin position="177"/>
        <end position="229"/>
    </location>
</feature>
<feature type="repeat" description="WD" evidence="10">
    <location>
        <begin position="351"/>
        <end position="392"/>
    </location>
</feature>
<dbReference type="EMBL" id="RDQH01000341">
    <property type="protein sequence ID" value="RXH73763.1"/>
    <property type="molecule type" value="Genomic_DNA"/>
</dbReference>
<dbReference type="GO" id="GO:0016788">
    <property type="term" value="F:hydrolase activity, acting on ester bonds"/>
    <property type="evidence" value="ECO:0007669"/>
    <property type="project" value="InterPro"/>
</dbReference>
<keyword evidence="7" id="KW-0539">Nucleus</keyword>
<feature type="repeat" description="WD" evidence="10">
    <location>
        <begin position="486"/>
        <end position="527"/>
    </location>
</feature>
<sequence>MFDGGAGTMTLDEKCLTNILKYGFIMSSRQMPHSAPLTGDALALARFCSGFIFIRIRRDHGVPATESLNFTDGRFVPRDPAVEELGTMMVVFLMARMMWWWSKLVIGRTGGESGENATMVMVDGCYDVDTVEVDSVTTGGRESGKIVIKIVLQFCKENSLHQTFQMLQSECQVSLNTVDSVETFVSDINSGRWDAILPQVAQLKLPRNKLEDLYEQIVLEMIELRELDTARAILRQTQVMGVVKQEQPERFLRLEHLLVRTYFDPNEAYQESTKEKRRAQIAQALAAEVSVVPPSRLTALIGQALKWQQHQGLLPPGTQFDLFRGTAAMKQDVDDLYPTTLSHTIKAGNLYFGTKSHAECARFSPDGQFLVSCSVDGFIEVWDYLSGKLKKDLQYQADESFMMHEDAVLCVEFSRDSEMLASGSQDGKIKVWRIRTGQCLRRLERAHSKGVTSVSFSRDGSQLLSTSFDSTAKIHGLKSGKALKEFRGHSSYVNDAIFTSDGARIITASSDCTVKVWDLKTTDCLQTFKPPPPLRGGDASVNSVHLYPKNTDHIIVCNKTSSIYVMTLQGQVVKSFSSGKKEGGDFLSACVSPKGEWIYCVGEDRNMYCFSHQSGKLEHLMKVHEKEVIGISHHPHRNLVATYSEDCTLKHLPSSSIRLFSLVILVMVVLEAGEVWCLDVNLSSPSAGGGGGGRRLLSETVPAMFIFGDSLIDNGNNNDLPSFAKANYFPYGIDFNGGPTGRFSNGYTMVDEIAELLGLPLIPAHSEASGDQMRHGVNYASAAAGILDDTGGNFVGRIPFSEQIRNFQNTLDQITDNLGADDAARSIAKCIYFVGMGSNDYLNNYLMPNYQTRNQYNAQQYADLLAQEYTQQLTRLYNLGARKFVIAGLGRMGCIPSILAQNPSGTCSDEVNRLVLPFNTNVKTMINNLNTNLPGSKFIYVDIARMFEDMLLNSRSYGFSIANRGCCGIGRNRGQVTCLPFQTPCPNRDQYIFWDAFHPTSAVNIIIGRKAFSGDRTEVYPMNIQQLATLDIESNQ</sequence>
<dbReference type="InterPro" id="IPR035669">
    <property type="entry name" value="SGNH_plant_lipase-like"/>
</dbReference>
<evidence type="ECO:0000256" key="1">
    <source>
        <dbReference type="ARBA" id="ARBA00004324"/>
    </source>
</evidence>
<keyword evidence="13" id="KW-1185">Reference proteome</keyword>
<dbReference type="InterPro" id="IPR006595">
    <property type="entry name" value="CTLH_C"/>
</dbReference>
<dbReference type="CDD" id="cd00200">
    <property type="entry name" value="WD40"/>
    <property type="match status" value="1"/>
</dbReference>
<keyword evidence="6" id="KW-0508">mRNA splicing</keyword>
<dbReference type="FunFam" id="2.130.10.10:FF:000140">
    <property type="entry name" value="SMU1, DNA replication regulator and spliceosomal factor"/>
    <property type="match status" value="1"/>
</dbReference>
<comment type="similarity">
    <text evidence="8">Belongs to the WD repeat SMU1 family.</text>
</comment>
<dbReference type="Pfam" id="PF00400">
    <property type="entry name" value="WD40"/>
    <property type="match status" value="5"/>
</dbReference>
<evidence type="ECO:0000259" key="11">
    <source>
        <dbReference type="PROSITE" id="PS50897"/>
    </source>
</evidence>
<dbReference type="PROSITE" id="PS50082">
    <property type="entry name" value="WD_REPEATS_2"/>
    <property type="match status" value="4"/>
</dbReference>
<keyword evidence="5" id="KW-0677">Repeat</keyword>
<dbReference type="SUPFAM" id="SSF50978">
    <property type="entry name" value="WD40 repeat-like"/>
    <property type="match status" value="1"/>
</dbReference>
<dbReference type="InterPro" id="IPR054532">
    <property type="entry name" value="TPL_SMU1_LisH-like"/>
</dbReference>
<evidence type="ECO:0000313" key="12">
    <source>
        <dbReference type="EMBL" id="RXH73763.1"/>
    </source>
</evidence>
<dbReference type="InterPro" id="IPR020472">
    <property type="entry name" value="WD40_PAC1"/>
</dbReference>
<dbReference type="InterPro" id="IPR036514">
    <property type="entry name" value="SGNH_hydro_sf"/>
</dbReference>
<name>A0A498HXY3_MALDO</name>
<dbReference type="InterPro" id="IPR015943">
    <property type="entry name" value="WD40/YVTN_repeat-like_dom_sf"/>
</dbReference>
<dbReference type="InterPro" id="IPR001087">
    <property type="entry name" value="GDSL"/>
</dbReference>
<dbReference type="SMART" id="SM00320">
    <property type="entry name" value="WD40"/>
    <property type="match status" value="7"/>
</dbReference>
<dbReference type="AlphaFoldDB" id="A0A498HXY3"/>
<dbReference type="InterPro" id="IPR006594">
    <property type="entry name" value="LisH"/>
</dbReference>
<dbReference type="PANTHER" id="PTHR22848">
    <property type="entry name" value="WD40 REPEAT PROTEIN"/>
    <property type="match status" value="1"/>
</dbReference>
<dbReference type="STRING" id="3750.A0A498HXY3"/>
<dbReference type="SMART" id="SM00667">
    <property type="entry name" value="LisH"/>
    <property type="match status" value="1"/>
</dbReference>
<feature type="repeat" description="WD" evidence="10">
    <location>
        <begin position="444"/>
        <end position="485"/>
    </location>
</feature>
<evidence type="ECO:0000313" key="13">
    <source>
        <dbReference type="Proteomes" id="UP000290289"/>
    </source>
</evidence>
<dbReference type="InterPro" id="IPR045184">
    <property type="entry name" value="SMU1"/>
</dbReference>
<dbReference type="PROSITE" id="PS50897">
    <property type="entry name" value="CTLH"/>
    <property type="match status" value="1"/>
</dbReference>
<dbReference type="GO" id="GO:0000398">
    <property type="term" value="P:mRNA splicing, via spliceosome"/>
    <property type="evidence" value="ECO:0007669"/>
    <property type="project" value="InterPro"/>
</dbReference>
<dbReference type="InterPro" id="IPR019775">
    <property type="entry name" value="WD40_repeat_CS"/>
</dbReference>
<keyword evidence="4" id="KW-0507">mRNA processing</keyword>
<dbReference type="Gene3D" id="2.130.10.10">
    <property type="entry name" value="YVTN repeat-like/Quinoprotein amine dehydrogenase"/>
    <property type="match status" value="3"/>
</dbReference>